<protein>
    <submittedName>
        <fullName evidence="1">Uncharacterized protein</fullName>
    </submittedName>
</protein>
<evidence type="ECO:0000313" key="1">
    <source>
        <dbReference type="EMBL" id="RMJ01777.1"/>
    </source>
</evidence>
<name>A0A3M2R931_9GAMM</name>
<keyword evidence="2" id="KW-1185">Reference proteome</keyword>
<evidence type="ECO:0000313" key="2">
    <source>
        <dbReference type="Proteomes" id="UP000265903"/>
    </source>
</evidence>
<accession>A0A3M2R931</accession>
<gene>
    <name evidence="1" type="ORF">DOQ08_03056</name>
</gene>
<comment type="caution">
    <text evidence="1">The sequence shown here is derived from an EMBL/GenBank/DDBJ whole genome shotgun (WGS) entry which is preliminary data.</text>
</comment>
<dbReference type="AlphaFoldDB" id="A0A3M2R931"/>
<dbReference type="EMBL" id="QMDL01000005">
    <property type="protein sequence ID" value="RMJ01777.1"/>
    <property type="molecule type" value="Genomic_DNA"/>
</dbReference>
<dbReference type="Proteomes" id="UP000265903">
    <property type="component" value="Unassembled WGS sequence"/>
</dbReference>
<proteinExistence type="predicted"/>
<organism evidence="1 2">
    <name type="scientific">Marinobacter litoralis</name>
    <dbReference type="NCBI Taxonomy" id="187981"/>
    <lineage>
        <taxon>Bacteria</taxon>
        <taxon>Pseudomonadati</taxon>
        <taxon>Pseudomonadota</taxon>
        <taxon>Gammaproteobacteria</taxon>
        <taxon>Pseudomonadales</taxon>
        <taxon>Marinobacteraceae</taxon>
        <taxon>Marinobacter</taxon>
    </lineage>
</organism>
<reference evidence="1 2" key="1">
    <citation type="submission" date="2018-08" db="EMBL/GenBank/DDBJ databases">
        <title>Whole Genome Sequence of the Moderate Halophilic Marine Bacterium Marinobacter litoralis Sw-45.</title>
        <authorList>
            <person name="Musa H."/>
        </authorList>
    </citation>
    <scope>NUCLEOTIDE SEQUENCE [LARGE SCALE GENOMIC DNA]</scope>
    <source>
        <strain evidence="1 2">Sw-45</strain>
    </source>
</reference>
<sequence>MISRLLYHKKRQQRWWRYLQFRGAYQAAQQARDPASRLCACFRKLGYGEPTSELKDVWAQWVALGSLVAPKLETSTVTALESQIVSLDGKQLPVLAWLDLYRLAIGVGVYGPANALRNKAITRAASVVGSASKGNLTAQEVALGFYCNLELGRFGEADILLRDMATGGLPAEKVGHARWFLSLYKGDLATSEAGSLDEDFGSYLRGQRVAIVGPVKSHASQGTEIDAHDRVVKFSYQGGEKGRDALTQGQRIDVSYYNNTQSQRLSESGYSKVLEQLSWIVCINRKGRSRFPSHEQKIRQIYSLQWLLPDTHFNAGPNAFIDLLRCQPAGIKVFNTDLMLSAGRYAGYRKPGAKDIDYTRSFIKTHDPILQYVTIHRLWELGYLEGDARFEEVMELGLKGYLSQLQRVHGAHDQALL</sequence>